<reference evidence="1" key="1">
    <citation type="submission" date="2021-06" db="EMBL/GenBank/DDBJ databases">
        <authorList>
            <person name="Kallberg Y."/>
            <person name="Tangrot J."/>
            <person name="Rosling A."/>
        </authorList>
    </citation>
    <scope>NUCLEOTIDE SEQUENCE</scope>
    <source>
        <strain evidence="1">28 12/20/2015</strain>
    </source>
</reference>
<evidence type="ECO:0000313" key="1">
    <source>
        <dbReference type="EMBL" id="CAG8440200.1"/>
    </source>
</evidence>
<name>A0ACA9JWL2_9GLOM</name>
<gene>
    <name evidence="1" type="ORF">SPELUC_LOCUS115</name>
</gene>
<sequence length="332" mass="37157">MDAFNSEYSSASEDEGVVFDVPSVQAGPFTSSYTYHSPLPSALEPNKREPCVLGVDEAGRGPVLGPMVYGICFCPLSKYDQVSKLGFVDSKTLKESHRESHFQLIQSNLENIAWSVRVLSPQDISWNMLKMNKYNLNAQAHDTTIQLIQQVLAQGVNVTKVSAYAHSLRVLQGAEIIYIDTVGPPESYKTKLSNIFPGIDITVEKKADSKYPIVSAASICAKVTRDQVLKHWTFVEKGLKSSKIFGSGYPSDPNTMYWLKNNMDPVFGFPQVMRFSWSTCDNLLKKLAAPVIWPEEAPQGSITRLFEQEEKKQEKPQSKFFMDMGLKCVSDF</sequence>
<evidence type="ECO:0000313" key="2">
    <source>
        <dbReference type="Proteomes" id="UP000789366"/>
    </source>
</evidence>
<dbReference type="Proteomes" id="UP000789366">
    <property type="component" value="Unassembled WGS sequence"/>
</dbReference>
<dbReference type="EMBL" id="CAJVPW010000031">
    <property type="protein sequence ID" value="CAG8440200.1"/>
    <property type="molecule type" value="Genomic_DNA"/>
</dbReference>
<keyword evidence="2" id="KW-1185">Reference proteome</keyword>
<comment type="caution">
    <text evidence="1">The sequence shown here is derived from an EMBL/GenBank/DDBJ whole genome shotgun (WGS) entry which is preliminary data.</text>
</comment>
<protein>
    <submittedName>
        <fullName evidence="1">13900_t:CDS:1</fullName>
    </submittedName>
</protein>
<accession>A0ACA9JWL2</accession>
<organism evidence="1 2">
    <name type="scientific">Cetraspora pellucida</name>
    <dbReference type="NCBI Taxonomy" id="1433469"/>
    <lineage>
        <taxon>Eukaryota</taxon>
        <taxon>Fungi</taxon>
        <taxon>Fungi incertae sedis</taxon>
        <taxon>Mucoromycota</taxon>
        <taxon>Glomeromycotina</taxon>
        <taxon>Glomeromycetes</taxon>
        <taxon>Diversisporales</taxon>
        <taxon>Gigasporaceae</taxon>
        <taxon>Cetraspora</taxon>
    </lineage>
</organism>
<proteinExistence type="predicted"/>